<organism evidence="2 3">
    <name type="scientific">Ceratobasidium theobromae</name>
    <dbReference type="NCBI Taxonomy" id="1582974"/>
    <lineage>
        <taxon>Eukaryota</taxon>
        <taxon>Fungi</taxon>
        <taxon>Dikarya</taxon>
        <taxon>Basidiomycota</taxon>
        <taxon>Agaricomycotina</taxon>
        <taxon>Agaricomycetes</taxon>
        <taxon>Cantharellales</taxon>
        <taxon>Ceratobasidiaceae</taxon>
        <taxon>Ceratobasidium</taxon>
    </lineage>
</organism>
<keyword evidence="3" id="KW-1185">Reference proteome</keyword>
<protein>
    <submittedName>
        <fullName evidence="2">Uncharacterized protein</fullName>
    </submittedName>
</protein>
<comment type="caution">
    <text evidence="2">The sequence shown here is derived from an EMBL/GenBank/DDBJ whole genome shotgun (WGS) entry which is preliminary data.</text>
</comment>
<name>A0A5N5QU81_9AGAM</name>
<feature type="compositionally biased region" description="Low complexity" evidence="1">
    <location>
        <begin position="79"/>
        <end position="126"/>
    </location>
</feature>
<evidence type="ECO:0000313" key="3">
    <source>
        <dbReference type="Proteomes" id="UP000383932"/>
    </source>
</evidence>
<dbReference type="EMBL" id="SSOP01000011">
    <property type="protein sequence ID" value="KAB5595234.1"/>
    <property type="molecule type" value="Genomic_DNA"/>
</dbReference>
<dbReference type="OrthoDB" id="3191039at2759"/>
<feature type="region of interest" description="Disordered" evidence="1">
    <location>
        <begin position="39"/>
        <end position="128"/>
    </location>
</feature>
<evidence type="ECO:0000313" key="2">
    <source>
        <dbReference type="EMBL" id="KAB5595234.1"/>
    </source>
</evidence>
<accession>A0A5N5QU81</accession>
<evidence type="ECO:0000256" key="1">
    <source>
        <dbReference type="SAM" id="MobiDB-lite"/>
    </source>
</evidence>
<dbReference type="Proteomes" id="UP000383932">
    <property type="component" value="Unassembled WGS sequence"/>
</dbReference>
<dbReference type="AlphaFoldDB" id="A0A5N5QU81"/>
<reference evidence="2 3" key="1">
    <citation type="journal article" date="2019" name="Fungal Biol. Biotechnol.">
        <title>Draft genome sequence of fastidious pathogen Ceratobasidium theobromae, which causes vascular-streak dieback in Theobroma cacao.</title>
        <authorList>
            <person name="Ali S.S."/>
            <person name="Asman A."/>
            <person name="Shao J."/>
            <person name="Firmansyah A.P."/>
            <person name="Susilo A.W."/>
            <person name="Rosmana A."/>
            <person name="McMahon P."/>
            <person name="Junaid M."/>
            <person name="Guest D."/>
            <person name="Kheng T.Y."/>
            <person name="Meinhardt L.W."/>
            <person name="Bailey B.A."/>
        </authorList>
    </citation>
    <scope>NUCLEOTIDE SEQUENCE [LARGE SCALE GENOMIC DNA]</scope>
    <source>
        <strain evidence="2 3">CT2</strain>
    </source>
</reference>
<proteinExistence type="predicted"/>
<gene>
    <name evidence="2" type="ORF">CTheo_1312</name>
</gene>
<sequence>MSRPSASSPTVKGLSLTFDDLSAFMNFLYPATSASAQCAPAASIHRPNHTRSASAFLSPEDQRSQAQGRGPGRGHRSPHSTSTSFSSFSSSTSTSGRSSTSSLPSPTGSSLSFTSTSPSVRSTTRSYSMPIAHVRAGSTTITSQFVDHPPRRLTRQERAALANSTQPEMDITDMVGLCRTTSPSMSFESFR</sequence>